<dbReference type="CDD" id="cd01146">
    <property type="entry name" value="FhuD"/>
    <property type="match status" value="1"/>
</dbReference>
<dbReference type="SUPFAM" id="SSF53807">
    <property type="entry name" value="Helical backbone' metal receptor"/>
    <property type="match status" value="1"/>
</dbReference>
<dbReference type="GO" id="GO:1901678">
    <property type="term" value="P:iron coordination entity transport"/>
    <property type="evidence" value="ECO:0007669"/>
    <property type="project" value="UniProtKB-ARBA"/>
</dbReference>
<dbReference type="PATRIC" id="fig|1807.14.peg.1609"/>
<comment type="similarity">
    <text evidence="2">Belongs to the bacterial solute-binding protein 8 family.</text>
</comment>
<comment type="caution">
    <text evidence="7">The sequence shown here is derived from an EMBL/GenBank/DDBJ whole genome shotgun (WGS) entry which is preliminary data.</text>
</comment>
<dbReference type="RefSeq" id="WP_236694102.1">
    <property type="nucleotide sequence ID" value="NZ_CALTXN010000005.1"/>
</dbReference>
<name>A0A0J6Z370_9MYCO</name>
<comment type="subcellular location">
    <subcellularLocation>
        <location evidence="1">Cell envelope</location>
    </subcellularLocation>
</comment>
<dbReference type="PROSITE" id="PS50983">
    <property type="entry name" value="FE_B12_PBP"/>
    <property type="match status" value="1"/>
</dbReference>
<reference evidence="7 8" key="1">
    <citation type="journal article" date="2015" name="Genome Biol. Evol.">
        <title>Characterization of Three Mycobacterium spp. with Potential Use in Bioremediation by Genome Sequencing and Comparative Genomics.</title>
        <authorList>
            <person name="Das S."/>
            <person name="Pettersson B.M."/>
            <person name="Behra P.R."/>
            <person name="Ramesh M."/>
            <person name="Dasgupta S."/>
            <person name="Bhattacharya A."/>
            <person name="Kirsebom L.A."/>
        </authorList>
    </citation>
    <scope>NUCLEOTIDE SEQUENCE [LARGE SCALE GENOMIC DNA]</scope>
    <source>
        <strain evidence="7 8">DSM 44075</strain>
    </source>
</reference>
<dbReference type="AlphaFoldDB" id="A0A0J6Z370"/>
<gene>
    <name evidence="7" type="primary">yfmC</name>
    <name evidence="7" type="ORF">MOBUDSM44075_01599</name>
</gene>
<evidence type="ECO:0000256" key="1">
    <source>
        <dbReference type="ARBA" id="ARBA00004196"/>
    </source>
</evidence>
<evidence type="ECO:0000313" key="7">
    <source>
        <dbReference type="EMBL" id="KMO79106.1"/>
    </source>
</evidence>
<dbReference type="InterPro" id="IPR051313">
    <property type="entry name" value="Bact_iron-sidero_bind"/>
</dbReference>
<keyword evidence="3" id="KW-0813">Transport</keyword>
<organism evidence="7 8">
    <name type="scientific">Mycolicibacterium obuense</name>
    <dbReference type="NCBI Taxonomy" id="1807"/>
    <lineage>
        <taxon>Bacteria</taxon>
        <taxon>Bacillati</taxon>
        <taxon>Actinomycetota</taxon>
        <taxon>Actinomycetes</taxon>
        <taxon>Mycobacteriales</taxon>
        <taxon>Mycobacteriaceae</taxon>
        <taxon>Mycolicibacterium</taxon>
    </lineage>
</organism>
<accession>A0A0J6Z370</accession>
<sequence precursor="true">MIEQQHRRRRRGRAAAAVLAALLLVAALAGCGSASTEAPQAQTVTIAHKFGETKVPADPKRVVTVGWTDQDFVLPFGVVPVSTREFFTEYNGYPWVKAATDGKGVTTWGADTIDFEAIAAQKPDVIFAIYETIDRQTYDRLSSIAPTVIQSGDYADEETPWDVQLLTTGTALGKKDQAEKLVAEVKGKIADARAAHPEFEGKTLVVDFGPENGGHYLLPENDPRRSLFTALGFTTQDVHGDVSEERLDLLDRDVLFVNGATREQMMASPAFSRLGVVRDGRTLYTTFESNLSGALTYSGPQALMYALDVLTPQLANALAGRPVADLATA</sequence>
<evidence type="ECO:0000256" key="5">
    <source>
        <dbReference type="SAM" id="SignalP"/>
    </source>
</evidence>
<dbReference type="InterPro" id="IPR002491">
    <property type="entry name" value="ABC_transptr_periplasmic_BD"/>
</dbReference>
<feature type="signal peptide" evidence="5">
    <location>
        <begin position="1"/>
        <end position="29"/>
    </location>
</feature>
<dbReference type="PANTHER" id="PTHR30532">
    <property type="entry name" value="IRON III DICITRATE-BINDING PERIPLASMIC PROTEIN"/>
    <property type="match status" value="1"/>
</dbReference>
<dbReference type="PANTHER" id="PTHR30532:SF24">
    <property type="entry name" value="FERRIC ENTEROBACTIN-BINDING PERIPLASMIC PROTEIN FEPB"/>
    <property type="match status" value="1"/>
</dbReference>
<proteinExistence type="inferred from homology"/>
<evidence type="ECO:0000256" key="3">
    <source>
        <dbReference type="ARBA" id="ARBA00022448"/>
    </source>
</evidence>
<dbReference type="EMBL" id="JYNU01000008">
    <property type="protein sequence ID" value="KMO79106.1"/>
    <property type="molecule type" value="Genomic_DNA"/>
</dbReference>
<evidence type="ECO:0000313" key="8">
    <source>
        <dbReference type="Proteomes" id="UP000036313"/>
    </source>
</evidence>
<evidence type="ECO:0000256" key="2">
    <source>
        <dbReference type="ARBA" id="ARBA00008814"/>
    </source>
</evidence>
<feature type="chain" id="PRO_5038368296" evidence="5">
    <location>
        <begin position="30"/>
        <end position="329"/>
    </location>
</feature>
<feature type="domain" description="Fe/B12 periplasmic-binding" evidence="6">
    <location>
        <begin position="61"/>
        <end position="318"/>
    </location>
</feature>
<keyword evidence="4 5" id="KW-0732">Signal</keyword>
<protein>
    <submittedName>
        <fullName evidence="7">Fe(3+)-citrate-binding protein YfmC</fullName>
    </submittedName>
</protein>
<dbReference type="Pfam" id="PF01497">
    <property type="entry name" value="Peripla_BP_2"/>
    <property type="match status" value="1"/>
</dbReference>
<dbReference type="GO" id="GO:0030288">
    <property type="term" value="C:outer membrane-bounded periplasmic space"/>
    <property type="evidence" value="ECO:0007669"/>
    <property type="project" value="TreeGrafter"/>
</dbReference>
<dbReference type="Gene3D" id="3.40.50.1980">
    <property type="entry name" value="Nitrogenase molybdenum iron protein domain"/>
    <property type="match status" value="2"/>
</dbReference>
<dbReference type="PROSITE" id="PS51257">
    <property type="entry name" value="PROKAR_LIPOPROTEIN"/>
    <property type="match status" value="1"/>
</dbReference>
<dbReference type="Proteomes" id="UP000036313">
    <property type="component" value="Unassembled WGS sequence"/>
</dbReference>
<evidence type="ECO:0000256" key="4">
    <source>
        <dbReference type="ARBA" id="ARBA00022729"/>
    </source>
</evidence>
<evidence type="ECO:0000259" key="6">
    <source>
        <dbReference type="PROSITE" id="PS50983"/>
    </source>
</evidence>